<dbReference type="Pfam" id="PF00102">
    <property type="entry name" value="Y_phosphatase"/>
    <property type="match status" value="2"/>
</dbReference>
<evidence type="ECO:0000259" key="1">
    <source>
        <dbReference type="PROSITE" id="PS50055"/>
    </source>
</evidence>
<protein>
    <submittedName>
        <fullName evidence="2">Tyrosine-protein phosphatase 99A</fullName>
    </submittedName>
</protein>
<dbReference type="InterPro" id="IPR050348">
    <property type="entry name" value="Protein-Tyr_Phosphatase"/>
</dbReference>
<dbReference type="SMART" id="SM00404">
    <property type="entry name" value="PTPc_motif"/>
    <property type="match status" value="2"/>
</dbReference>
<dbReference type="SMART" id="SM00194">
    <property type="entry name" value="PTPc"/>
    <property type="match status" value="1"/>
</dbReference>
<dbReference type="AlphaFoldDB" id="A0A6A4VIG3"/>
<name>A0A6A4VIG3_AMPAM</name>
<organism evidence="2 3">
    <name type="scientific">Amphibalanus amphitrite</name>
    <name type="common">Striped barnacle</name>
    <name type="synonym">Balanus amphitrite</name>
    <dbReference type="NCBI Taxonomy" id="1232801"/>
    <lineage>
        <taxon>Eukaryota</taxon>
        <taxon>Metazoa</taxon>
        <taxon>Ecdysozoa</taxon>
        <taxon>Arthropoda</taxon>
        <taxon>Crustacea</taxon>
        <taxon>Multicrustacea</taxon>
        <taxon>Cirripedia</taxon>
        <taxon>Thoracica</taxon>
        <taxon>Thoracicalcarea</taxon>
        <taxon>Balanomorpha</taxon>
        <taxon>Balanoidea</taxon>
        <taxon>Balanidae</taxon>
        <taxon>Amphibalaninae</taxon>
        <taxon>Amphibalanus</taxon>
    </lineage>
</organism>
<dbReference type="Proteomes" id="UP000440578">
    <property type="component" value="Unassembled WGS sequence"/>
</dbReference>
<dbReference type="InterPro" id="IPR000242">
    <property type="entry name" value="PTP_cat"/>
</dbReference>
<gene>
    <name evidence="2" type="primary">Ptp99A_3</name>
    <name evidence="2" type="ORF">FJT64_000175</name>
</gene>
<dbReference type="OrthoDB" id="6376657at2759"/>
<dbReference type="SUPFAM" id="SSF52799">
    <property type="entry name" value="(Phosphotyrosine protein) phosphatases II"/>
    <property type="match status" value="2"/>
</dbReference>
<accession>A0A6A4VIG3</accession>
<dbReference type="PRINTS" id="PR00700">
    <property type="entry name" value="PRTYPHPHTASE"/>
</dbReference>
<reference evidence="2 3" key="1">
    <citation type="submission" date="2019-07" db="EMBL/GenBank/DDBJ databases">
        <title>Draft genome assembly of a fouling barnacle, Amphibalanus amphitrite (Darwin, 1854): The first reference genome for Thecostraca.</title>
        <authorList>
            <person name="Kim W."/>
        </authorList>
    </citation>
    <scope>NUCLEOTIDE SEQUENCE [LARGE SCALE GENOMIC DNA]</scope>
    <source>
        <strain evidence="2">SNU_AA5</strain>
        <tissue evidence="2">Soma without cirri and trophi</tissue>
    </source>
</reference>
<dbReference type="PROSITE" id="PS50055">
    <property type="entry name" value="TYR_PHOSPHATASE_PTP"/>
    <property type="match status" value="1"/>
</dbReference>
<sequence length="486" mass="53796">MASVTSRLPPEAGQARPCGDLELRCIGDHLQAGCEVSEVVITKRKKEKRLIMYQFTDCTESGLPDDPLPLLQLVRRTQVTAEVTATTASTATAAPPVLVVTGLDGRGAGLYVGLATLLTQLSRNQELAVLSYCQHIVGQCPRLLGTLEEYSLLHECLLERVSVGETLVPRDSAQIYTERLQGGGRHSFPYPTAETQYKSVIALGARHFTVVSAAKPCNEAKNRSLSFIPMEPSRVLLPGDAALEGASYINASWLPGYRVMREYILTQHPLPSTVIDFWQMVWHYRITTVACLSPEGCGVFWPSEDEVIRGSNFVVRYMSESADCSATYKTSWVIRSFLLQSTVGTTDDVTARVVHLPLWPEECSLDSVMEGVVGVRNIQGDRLNPLVVVDKYGGTEGASFCLLSTVLRQLEQEASFDIFTFAKLYHQRRPGIWKNMREYLYLYHAVQEWLTSRGHGTLRRAGSCTSLCENRTPTEVSVTGLHGVMV</sequence>
<evidence type="ECO:0000313" key="2">
    <source>
        <dbReference type="EMBL" id="KAF0291080.1"/>
    </source>
</evidence>
<dbReference type="InterPro" id="IPR003595">
    <property type="entry name" value="Tyr_Pase_cat"/>
</dbReference>
<dbReference type="Gene3D" id="3.90.190.10">
    <property type="entry name" value="Protein tyrosine phosphatase superfamily"/>
    <property type="match status" value="2"/>
</dbReference>
<feature type="domain" description="Tyrosine-protein phosphatase" evidence="1">
    <location>
        <begin position="193"/>
        <end position="449"/>
    </location>
</feature>
<proteinExistence type="predicted"/>
<evidence type="ECO:0000313" key="3">
    <source>
        <dbReference type="Proteomes" id="UP000440578"/>
    </source>
</evidence>
<dbReference type="GO" id="GO:0004725">
    <property type="term" value="F:protein tyrosine phosphatase activity"/>
    <property type="evidence" value="ECO:0007669"/>
    <property type="project" value="InterPro"/>
</dbReference>
<dbReference type="PANTHER" id="PTHR19134">
    <property type="entry name" value="RECEPTOR-TYPE TYROSINE-PROTEIN PHOSPHATASE"/>
    <property type="match status" value="1"/>
</dbReference>
<comment type="caution">
    <text evidence="2">The sequence shown here is derived from an EMBL/GenBank/DDBJ whole genome shotgun (WGS) entry which is preliminary data.</text>
</comment>
<dbReference type="InterPro" id="IPR029021">
    <property type="entry name" value="Prot-tyrosine_phosphatase-like"/>
</dbReference>
<keyword evidence="3" id="KW-1185">Reference proteome</keyword>
<dbReference type="PANTHER" id="PTHR19134:SF449">
    <property type="entry name" value="TYROSINE-PROTEIN PHOSPHATASE 1"/>
    <property type="match status" value="1"/>
</dbReference>
<dbReference type="EMBL" id="VIIS01001908">
    <property type="protein sequence ID" value="KAF0291080.1"/>
    <property type="molecule type" value="Genomic_DNA"/>
</dbReference>